<dbReference type="OrthoDB" id="6420902at2"/>
<proteinExistence type="predicted"/>
<accession>A0A014N8U6</accession>
<evidence type="ECO:0000313" key="1">
    <source>
        <dbReference type="EMBL" id="EXU75798.1"/>
    </source>
</evidence>
<dbReference type="Pfam" id="PF10798">
    <property type="entry name" value="YmgB"/>
    <property type="match status" value="1"/>
</dbReference>
<dbReference type="Proteomes" id="UP000019918">
    <property type="component" value="Unassembled WGS sequence"/>
</dbReference>
<dbReference type="PATRIC" id="fig|69222.5.peg.1908"/>
<name>A0A014N8U6_9GAMM</name>
<dbReference type="EMBL" id="JFHN01000044">
    <property type="protein sequence ID" value="EXU75798.1"/>
    <property type="molecule type" value="Genomic_DNA"/>
</dbReference>
<evidence type="ECO:0000313" key="2">
    <source>
        <dbReference type="Proteomes" id="UP000019918"/>
    </source>
</evidence>
<dbReference type="AlphaFoldDB" id="A0A014N8U6"/>
<dbReference type="STRING" id="69222.BG55_09250"/>
<comment type="caution">
    <text evidence="1">The sequence shown here is derived from an EMBL/GenBank/DDBJ whole genome shotgun (WGS) entry which is preliminary data.</text>
</comment>
<dbReference type="RefSeq" id="WP_034936577.1">
    <property type="nucleotide sequence ID" value="NZ_JBHLYB010000214.1"/>
</dbReference>
<dbReference type="Gene3D" id="1.20.5.5260">
    <property type="match status" value="1"/>
</dbReference>
<sequence>MRQTTSIPSSASDIAAYFSKVSLPSQQETLGSIVVEILRAGQNLNRKAICCKLLKRFELASGPEEERHYHELFNLLFRK</sequence>
<organism evidence="1 2">
    <name type="scientific">Erwinia mallotivora</name>
    <dbReference type="NCBI Taxonomy" id="69222"/>
    <lineage>
        <taxon>Bacteria</taxon>
        <taxon>Pseudomonadati</taxon>
        <taxon>Pseudomonadota</taxon>
        <taxon>Gammaproteobacteria</taxon>
        <taxon>Enterobacterales</taxon>
        <taxon>Erwiniaceae</taxon>
        <taxon>Erwinia</taxon>
    </lineage>
</organism>
<dbReference type="InterPro" id="IPR024753">
    <property type="entry name" value="AriR"/>
</dbReference>
<dbReference type="GO" id="GO:0071468">
    <property type="term" value="P:cellular response to acidic pH"/>
    <property type="evidence" value="ECO:0007669"/>
    <property type="project" value="InterPro"/>
</dbReference>
<reference evidence="1 2" key="1">
    <citation type="submission" date="2014-02" db="EMBL/GenBank/DDBJ databases">
        <title>Draft genome of Erwinia mallotivora strain BT-MARDI, a papaya dieback pathogen.</title>
        <authorList>
            <person name="Redzuan R."/>
            <person name="Abu Bakar N."/>
            <person name="Badrun R."/>
            <person name="Mohd Raih M.F."/>
            <person name="Rozano L."/>
            <person name="Mat Amin N."/>
        </authorList>
    </citation>
    <scope>NUCLEOTIDE SEQUENCE [LARGE SCALE GENOMIC DNA]</scope>
    <source>
        <strain evidence="1 2">BT-MARDI</strain>
    </source>
</reference>
<keyword evidence="2" id="KW-1185">Reference proteome</keyword>
<protein>
    <recommendedName>
        <fullName evidence="3">Two-component-system connector protein YcgZ</fullName>
    </recommendedName>
</protein>
<evidence type="ECO:0008006" key="3">
    <source>
        <dbReference type="Google" id="ProtNLM"/>
    </source>
</evidence>
<gene>
    <name evidence="1" type="ORF">BG55_09250</name>
</gene>
<dbReference type="NCBIfam" id="NF040640">
    <property type="entry name" value="YcgZ_fam"/>
    <property type="match status" value="1"/>
</dbReference>